<dbReference type="EMBL" id="VTPC01045044">
    <property type="protein sequence ID" value="KAF2890861.1"/>
    <property type="molecule type" value="Genomic_DNA"/>
</dbReference>
<organism evidence="2 3">
    <name type="scientific">Ignelater luminosus</name>
    <name type="common">Cucubano</name>
    <name type="synonym">Pyrophorus luminosus</name>
    <dbReference type="NCBI Taxonomy" id="2038154"/>
    <lineage>
        <taxon>Eukaryota</taxon>
        <taxon>Metazoa</taxon>
        <taxon>Ecdysozoa</taxon>
        <taxon>Arthropoda</taxon>
        <taxon>Hexapoda</taxon>
        <taxon>Insecta</taxon>
        <taxon>Pterygota</taxon>
        <taxon>Neoptera</taxon>
        <taxon>Endopterygota</taxon>
        <taxon>Coleoptera</taxon>
        <taxon>Polyphaga</taxon>
        <taxon>Elateriformia</taxon>
        <taxon>Elateroidea</taxon>
        <taxon>Elateridae</taxon>
        <taxon>Agrypninae</taxon>
        <taxon>Pyrophorini</taxon>
        <taxon>Ignelater</taxon>
    </lineage>
</organism>
<feature type="compositionally biased region" description="Basic and acidic residues" evidence="1">
    <location>
        <begin position="178"/>
        <end position="188"/>
    </location>
</feature>
<dbReference type="AlphaFoldDB" id="A0A8K0CT97"/>
<proteinExistence type="predicted"/>
<comment type="caution">
    <text evidence="2">The sequence shown here is derived from an EMBL/GenBank/DDBJ whole genome shotgun (WGS) entry which is preliminary data.</text>
</comment>
<evidence type="ECO:0000313" key="3">
    <source>
        <dbReference type="Proteomes" id="UP000801492"/>
    </source>
</evidence>
<feature type="region of interest" description="Disordered" evidence="1">
    <location>
        <begin position="1"/>
        <end position="26"/>
    </location>
</feature>
<evidence type="ECO:0000256" key="1">
    <source>
        <dbReference type="SAM" id="MobiDB-lite"/>
    </source>
</evidence>
<protein>
    <submittedName>
        <fullName evidence="2">Uncharacterized protein</fullName>
    </submittedName>
</protein>
<feature type="compositionally biased region" description="Acidic residues" evidence="1">
    <location>
        <begin position="163"/>
        <end position="177"/>
    </location>
</feature>
<dbReference type="OrthoDB" id="6779223at2759"/>
<dbReference type="Proteomes" id="UP000801492">
    <property type="component" value="Unassembled WGS sequence"/>
</dbReference>
<sequence>KKRGRPDIPFESCSERTKRRKTEELRESTPVSVLSYATQMGLRAEGQSQASRLLKEITNTSPTRASKYRTAYKKSLEPEHRKPAEDALAVLVDGKSSCHQYDVIRTSAPEIFPSYKTVQAAKKLCYPKDINVTETYVVVTLQALLDHTVKRLLLKSLSHGDHDDDGSQDGNGDDDDDLSSHSENEFYL</sequence>
<reference evidence="2" key="1">
    <citation type="submission" date="2019-08" db="EMBL/GenBank/DDBJ databases">
        <title>The genome of the North American firefly Photinus pyralis.</title>
        <authorList>
            <consortium name="Photinus pyralis genome working group"/>
            <person name="Fallon T.R."/>
            <person name="Sander Lower S.E."/>
            <person name="Weng J.-K."/>
        </authorList>
    </citation>
    <scope>NUCLEOTIDE SEQUENCE</scope>
    <source>
        <strain evidence="2">TRF0915ILg1</strain>
        <tissue evidence="2">Whole body</tissue>
    </source>
</reference>
<name>A0A8K0CT97_IGNLU</name>
<evidence type="ECO:0000313" key="2">
    <source>
        <dbReference type="EMBL" id="KAF2890861.1"/>
    </source>
</evidence>
<accession>A0A8K0CT97</accession>
<feature type="region of interest" description="Disordered" evidence="1">
    <location>
        <begin position="158"/>
        <end position="188"/>
    </location>
</feature>
<gene>
    <name evidence="2" type="ORF">ILUMI_15312</name>
</gene>
<keyword evidence="3" id="KW-1185">Reference proteome</keyword>
<feature type="non-terminal residue" evidence="2">
    <location>
        <position position="1"/>
    </location>
</feature>